<evidence type="ECO:0000313" key="1">
    <source>
        <dbReference type="EMBL" id="KAJ0173613.1"/>
    </source>
</evidence>
<reference evidence="1 2" key="1">
    <citation type="journal article" date="2021" name="Front. Genet.">
        <title>Chromosome-Level Genome Assembly Reveals Significant Gene Expansion in the Toll and IMD Signaling Pathways of Dendrolimus kikuchii.</title>
        <authorList>
            <person name="Zhou J."/>
            <person name="Wu P."/>
            <person name="Xiong Z."/>
            <person name="Liu N."/>
            <person name="Zhao N."/>
            <person name="Ji M."/>
            <person name="Qiu Y."/>
            <person name="Yang B."/>
        </authorList>
    </citation>
    <scope>NUCLEOTIDE SEQUENCE [LARGE SCALE GENOMIC DNA]</scope>
    <source>
        <strain evidence="1">Ann1</strain>
    </source>
</reference>
<gene>
    <name evidence="1" type="ORF">K1T71_010762</name>
</gene>
<sequence>MAAPHGATPGTAPTAPEDLPPPYAAVVGNPQYGFQMPSGGVVPPESGAYPPPKQFTAPGVYPHPPTGTNFTVTSSQPQPGGIPPAPPGVSVGIVLPMAVGTEPTTITCFNCGKVVTTRVTYTTAWHTHLVAGSVCVITMVCSLCCLGLVPYCFDTFKDAEHYCPNCNTFIGKTNKC</sequence>
<dbReference type="EMBL" id="CM034405">
    <property type="protein sequence ID" value="KAJ0173613.1"/>
    <property type="molecule type" value="Genomic_DNA"/>
</dbReference>
<accession>A0ACC1CPT1</accession>
<name>A0ACC1CPT1_9NEOP</name>
<protein>
    <submittedName>
        <fullName evidence="1">Uncharacterized protein</fullName>
    </submittedName>
</protein>
<dbReference type="Proteomes" id="UP000824533">
    <property type="component" value="Linkage Group LG19"/>
</dbReference>
<keyword evidence="2" id="KW-1185">Reference proteome</keyword>
<organism evidence="1 2">
    <name type="scientific">Dendrolimus kikuchii</name>
    <dbReference type="NCBI Taxonomy" id="765133"/>
    <lineage>
        <taxon>Eukaryota</taxon>
        <taxon>Metazoa</taxon>
        <taxon>Ecdysozoa</taxon>
        <taxon>Arthropoda</taxon>
        <taxon>Hexapoda</taxon>
        <taxon>Insecta</taxon>
        <taxon>Pterygota</taxon>
        <taxon>Neoptera</taxon>
        <taxon>Endopterygota</taxon>
        <taxon>Lepidoptera</taxon>
        <taxon>Glossata</taxon>
        <taxon>Ditrysia</taxon>
        <taxon>Bombycoidea</taxon>
        <taxon>Lasiocampidae</taxon>
        <taxon>Dendrolimus</taxon>
    </lineage>
</organism>
<evidence type="ECO:0000313" key="2">
    <source>
        <dbReference type="Proteomes" id="UP000824533"/>
    </source>
</evidence>
<proteinExistence type="predicted"/>
<comment type="caution">
    <text evidence="1">The sequence shown here is derived from an EMBL/GenBank/DDBJ whole genome shotgun (WGS) entry which is preliminary data.</text>
</comment>